<accession>A0ABN8T2C4</accession>
<evidence type="ECO:0000313" key="2">
    <source>
        <dbReference type="Proteomes" id="UP001159427"/>
    </source>
</evidence>
<organism evidence="1 2">
    <name type="scientific">Porites evermanni</name>
    <dbReference type="NCBI Taxonomy" id="104178"/>
    <lineage>
        <taxon>Eukaryota</taxon>
        <taxon>Metazoa</taxon>
        <taxon>Cnidaria</taxon>
        <taxon>Anthozoa</taxon>
        <taxon>Hexacorallia</taxon>
        <taxon>Scleractinia</taxon>
        <taxon>Fungiina</taxon>
        <taxon>Poritidae</taxon>
        <taxon>Porites</taxon>
    </lineage>
</organism>
<name>A0ABN8T2C4_9CNID</name>
<comment type="caution">
    <text evidence="1">The sequence shown here is derived from an EMBL/GenBank/DDBJ whole genome shotgun (WGS) entry which is preliminary data.</text>
</comment>
<gene>
    <name evidence="1" type="ORF">PEVE_00035437</name>
</gene>
<sequence length="111" mass="12681">MHIEKIAKKIASGIGVIKRCRPFRQIQVATMVYKSIHGLAPDYLGSLFTKYNPPYNLRNSENKLAVPLPRTNFLKNSFSYNGAVIWNSLSPELRQAKSLNSFRNGCRDFFD</sequence>
<evidence type="ECO:0000313" key="1">
    <source>
        <dbReference type="EMBL" id="CAH3197920.1"/>
    </source>
</evidence>
<protein>
    <submittedName>
        <fullName evidence="1">Uncharacterized protein</fullName>
    </submittedName>
</protein>
<keyword evidence="2" id="KW-1185">Reference proteome</keyword>
<dbReference type="Proteomes" id="UP001159427">
    <property type="component" value="Unassembled WGS sequence"/>
</dbReference>
<dbReference type="EMBL" id="CALNXI010005495">
    <property type="protein sequence ID" value="CAH3197920.1"/>
    <property type="molecule type" value="Genomic_DNA"/>
</dbReference>
<reference evidence="1 2" key="1">
    <citation type="submission" date="2022-05" db="EMBL/GenBank/DDBJ databases">
        <authorList>
            <consortium name="Genoscope - CEA"/>
            <person name="William W."/>
        </authorList>
    </citation>
    <scope>NUCLEOTIDE SEQUENCE [LARGE SCALE GENOMIC DNA]</scope>
</reference>
<proteinExistence type="predicted"/>